<dbReference type="InterPro" id="IPR016066">
    <property type="entry name" value="A-D-PHexomutase_CS"/>
</dbReference>
<dbReference type="InterPro" id="IPR016055">
    <property type="entry name" value="A-D-PHexomutase_a/b/a-I/II/III"/>
</dbReference>
<organism evidence="12 13">
    <name type="scientific">Pseudodesulfovibrio cashew</name>
    <dbReference type="NCBI Taxonomy" id="2678688"/>
    <lineage>
        <taxon>Bacteria</taxon>
        <taxon>Pseudomonadati</taxon>
        <taxon>Thermodesulfobacteriota</taxon>
        <taxon>Desulfovibrionia</taxon>
        <taxon>Desulfovibrionales</taxon>
        <taxon>Desulfovibrionaceae</taxon>
    </lineage>
</organism>
<dbReference type="InterPro" id="IPR005846">
    <property type="entry name" value="A-D-PHexomutase_a/b/a-III"/>
</dbReference>
<evidence type="ECO:0000259" key="11">
    <source>
        <dbReference type="Pfam" id="PF02880"/>
    </source>
</evidence>
<evidence type="ECO:0000313" key="12">
    <source>
        <dbReference type="EMBL" id="QGY39179.1"/>
    </source>
</evidence>
<evidence type="ECO:0000256" key="1">
    <source>
        <dbReference type="ARBA" id="ARBA00001946"/>
    </source>
</evidence>
<sequence length="451" mass="49208">MTACFKTYDVRGVVPEELDANLAERIGRGFCRVTGARNVVVGHDMRLTSPELAKGLIAGLNAGGADTLNIGLCGTEEIYHAAFSGGFDGGVMVTASHNPAEYNGMKFVGREARPLDPATDYRALRDFVGSGETFEASRPGKASEGSLRENFVNDLLEGVDTESLKGLRILVNSGNGCAGPVVDALAERLPCEIIRLHHEPDGTFPNGVPNPLLSEKRQETSEAVVREGCDFGVAFDGDFDRCFLFDENGRFVEGYYIVAMLAEAILAHHPGAKIIHDPRLTWNTIEVVERLGGTPVLTRTGHVFIKQAMREQGAVYGGEMSGHHYYERFGYCDSGMLTWLLVSELLGASGVRLSEKVAAYAARYPVSGEINRRVSDPASILDHLMQEYGEDAGIISRVDGLSMEFPEWRFNLRSSNTEPVVRLNVEARGDAALMREKTDGILALLEDPRYS</sequence>
<feature type="domain" description="Alpha-D-phosphohexomutase alpha/beta/alpha" evidence="9">
    <location>
        <begin position="5"/>
        <end position="120"/>
    </location>
</feature>
<dbReference type="KEGG" id="psel:GM415_03250"/>
<dbReference type="InterPro" id="IPR036900">
    <property type="entry name" value="A-D-PHexomutase_C_sf"/>
</dbReference>
<dbReference type="AlphaFoldDB" id="A0A6I6JDE6"/>
<keyword evidence="13" id="KW-1185">Reference proteome</keyword>
<keyword evidence="6" id="KW-0413">Isomerase</keyword>
<accession>A0A6I6JDE6</accession>
<dbReference type="SUPFAM" id="SSF53738">
    <property type="entry name" value="Phosphoglucomutase, first 3 domains"/>
    <property type="match status" value="3"/>
</dbReference>
<dbReference type="InterPro" id="IPR005843">
    <property type="entry name" value="A-D-PHexomutase_C"/>
</dbReference>
<dbReference type="PROSITE" id="PS00710">
    <property type="entry name" value="PGM_PMM"/>
    <property type="match status" value="1"/>
</dbReference>
<comment type="similarity">
    <text evidence="2 7">Belongs to the phosphohexose mutase family.</text>
</comment>
<dbReference type="PRINTS" id="PR00509">
    <property type="entry name" value="PGMPMM"/>
</dbReference>
<dbReference type="Gene3D" id="3.30.310.50">
    <property type="entry name" value="Alpha-D-phosphohexomutase, C-terminal domain"/>
    <property type="match status" value="1"/>
</dbReference>
<evidence type="ECO:0000256" key="4">
    <source>
        <dbReference type="ARBA" id="ARBA00022723"/>
    </source>
</evidence>
<evidence type="ECO:0000259" key="9">
    <source>
        <dbReference type="Pfam" id="PF02878"/>
    </source>
</evidence>
<dbReference type="Pfam" id="PF02879">
    <property type="entry name" value="PGM_PMM_II"/>
    <property type="match status" value="1"/>
</dbReference>
<comment type="cofactor">
    <cofactor evidence="1">
        <name>Mg(2+)</name>
        <dbReference type="ChEBI" id="CHEBI:18420"/>
    </cofactor>
</comment>
<dbReference type="PANTHER" id="PTHR43771">
    <property type="entry name" value="PHOSPHOMANNOMUTASE"/>
    <property type="match status" value="1"/>
</dbReference>
<evidence type="ECO:0000256" key="5">
    <source>
        <dbReference type="ARBA" id="ARBA00022842"/>
    </source>
</evidence>
<dbReference type="GO" id="GO:0016868">
    <property type="term" value="F:intramolecular phosphotransferase activity"/>
    <property type="evidence" value="ECO:0007669"/>
    <property type="project" value="InterPro"/>
</dbReference>
<dbReference type="CDD" id="cd03089">
    <property type="entry name" value="PMM_PGM"/>
    <property type="match status" value="1"/>
</dbReference>
<dbReference type="RefSeq" id="WP_158946404.1">
    <property type="nucleotide sequence ID" value="NZ_CP046400.1"/>
</dbReference>
<evidence type="ECO:0000259" key="10">
    <source>
        <dbReference type="Pfam" id="PF02879"/>
    </source>
</evidence>
<feature type="domain" description="Alpha-D-phosphohexomutase alpha/beta/alpha" evidence="10">
    <location>
        <begin position="150"/>
        <end position="249"/>
    </location>
</feature>
<evidence type="ECO:0000256" key="7">
    <source>
        <dbReference type="RuleBase" id="RU004326"/>
    </source>
</evidence>
<dbReference type="InterPro" id="IPR005844">
    <property type="entry name" value="A-D-PHexomutase_a/b/a-I"/>
</dbReference>
<dbReference type="PANTHER" id="PTHR43771:SF1">
    <property type="entry name" value="PHOSPHOMANNOMUTASE"/>
    <property type="match status" value="1"/>
</dbReference>
<dbReference type="SUPFAM" id="SSF55957">
    <property type="entry name" value="Phosphoglucomutase, C-terminal domain"/>
    <property type="match status" value="1"/>
</dbReference>
<dbReference type="Pfam" id="PF00408">
    <property type="entry name" value="PGM_PMM_IV"/>
    <property type="match status" value="1"/>
</dbReference>
<dbReference type="EMBL" id="CP046400">
    <property type="protein sequence ID" value="QGY39179.1"/>
    <property type="molecule type" value="Genomic_DNA"/>
</dbReference>
<gene>
    <name evidence="12" type="ORF">GM415_03250</name>
</gene>
<dbReference type="Pfam" id="PF02880">
    <property type="entry name" value="PGM_PMM_III"/>
    <property type="match status" value="1"/>
</dbReference>
<name>A0A6I6JDE6_9BACT</name>
<dbReference type="InterPro" id="IPR005845">
    <property type="entry name" value="A-D-PHexomutase_a/b/a-II"/>
</dbReference>
<dbReference type="Proteomes" id="UP000428328">
    <property type="component" value="Chromosome"/>
</dbReference>
<feature type="domain" description="Alpha-D-phosphohexomutase C-terminal" evidence="8">
    <location>
        <begin position="369"/>
        <end position="437"/>
    </location>
</feature>
<dbReference type="GO" id="GO:0005975">
    <property type="term" value="P:carbohydrate metabolic process"/>
    <property type="evidence" value="ECO:0007669"/>
    <property type="project" value="InterPro"/>
</dbReference>
<dbReference type="Pfam" id="PF02878">
    <property type="entry name" value="PGM_PMM_I"/>
    <property type="match status" value="1"/>
</dbReference>
<feature type="domain" description="Alpha-D-phosphohexomutase alpha/beta/alpha" evidence="11">
    <location>
        <begin position="254"/>
        <end position="361"/>
    </location>
</feature>
<keyword evidence="5 7" id="KW-0460">Magnesium</keyword>
<dbReference type="GO" id="GO:0000287">
    <property type="term" value="F:magnesium ion binding"/>
    <property type="evidence" value="ECO:0007669"/>
    <property type="project" value="InterPro"/>
</dbReference>
<keyword evidence="3" id="KW-0597">Phosphoprotein</keyword>
<evidence type="ECO:0000259" key="8">
    <source>
        <dbReference type="Pfam" id="PF00408"/>
    </source>
</evidence>
<dbReference type="InterPro" id="IPR005841">
    <property type="entry name" value="Alpha-D-phosphohexomutase_SF"/>
</dbReference>
<reference evidence="12 13" key="1">
    <citation type="submission" date="2019-11" db="EMBL/GenBank/DDBJ databases">
        <authorList>
            <person name="Zheng R.K."/>
            <person name="Sun C.M."/>
        </authorList>
    </citation>
    <scope>NUCLEOTIDE SEQUENCE [LARGE SCALE GENOMIC DNA]</scope>
    <source>
        <strain evidence="12 13">SRB007</strain>
    </source>
</reference>
<evidence type="ECO:0000256" key="6">
    <source>
        <dbReference type="ARBA" id="ARBA00023235"/>
    </source>
</evidence>
<keyword evidence="4 7" id="KW-0479">Metal-binding</keyword>
<evidence type="ECO:0000256" key="3">
    <source>
        <dbReference type="ARBA" id="ARBA00022553"/>
    </source>
</evidence>
<evidence type="ECO:0000313" key="13">
    <source>
        <dbReference type="Proteomes" id="UP000428328"/>
    </source>
</evidence>
<proteinExistence type="inferred from homology"/>
<protein>
    <submittedName>
        <fullName evidence="12">Phosphomannomutase</fullName>
    </submittedName>
</protein>
<dbReference type="Gene3D" id="3.40.120.10">
    <property type="entry name" value="Alpha-D-Glucose-1,6-Bisphosphate, subunit A, domain 3"/>
    <property type="match status" value="3"/>
</dbReference>
<evidence type="ECO:0000256" key="2">
    <source>
        <dbReference type="ARBA" id="ARBA00010231"/>
    </source>
</evidence>